<keyword evidence="8 10" id="KW-0472">Membrane</keyword>
<keyword evidence="6" id="KW-0029">Amino-acid transport</keyword>
<keyword evidence="7 10" id="KW-1133">Transmembrane helix</keyword>
<keyword evidence="12" id="KW-1185">Reference proteome</keyword>
<reference evidence="11 12" key="1">
    <citation type="submission" date="2016-10" db="EMBL/GenBank/DDBJ databases">
        <authorList>
            <person name="de Groot N.N."/>
        </authorList>
    </citation>
    <scope>NUCLEOTIDE SEQUENCE [LARGE SCALE GENOMIC DNA]</scope>
    <source>
        <strain evidence="11 12">DSM 25584</strain>
    </source>
</reference>
<keyword evidence="5 10" id="KW-0812">Transmembrane</keyword>
<keyword evidence="2" id="KW-0813">Transport</keyword>
<dbReference type="GO" id="GO:0015192">
    <property type="term" value="F:L-phenylalanine transmembrane transporter activity"/>
    <property type="evidence" value="ECO:0007669"/>
    <property type="project" value="TreeGrafter"/>
</dbReference>
<feature type="transmembrane region" description="Helical" evidence="10">
    <location>
        <begin position="326"/>
        <end position="346"/>
    </location>
</feature>
<comment type="similarity">
    <text evidence="9">Belongs to the binding-protein-dependent transport system permease family. LivHM subfamily.</text>
</comment>
<comment type="subcellular location">
    <subcellularLocation>
        <location evidence="1">Cell membrane</location>
        <topology evidence="1">Multi-pass membrane protein</topology>
    </subcellularLocation>
</comment>
<dbReference type="STRING" id="1082479.SAMN05216241_10394"/>
<dbReference type="GO" id="GO:0015190">
    <property type="term" value="F:L-leucine transmembrane transporter activity"/>
    <property type="evidence" value="ECO:0007669"/>
    <property type="project" value="TreeGrafter"/>
</dbReference>
<evidence type="ECO:0000256" key="8">
    <source>
        <dbReference type="ARBA" id="ARBA00023136"/>
    </source>
</evidence>
<feature type="transmembrane region" description="Helical" evidence="10">
    <location>
        <begin position="116"/>
        <end position="137"/>
    </location>
</feature>
<dbReference type="GO" id="GO:0015188">
    <property type="term" value="F:L-isoleucine transmembrane transporter activity"/>
    <property type="evidence" value="ECO:0007669"/>
    <property type="project" value="TreeGrafter"/>
</dbReference>
<dbReference type="OrthoDB" id="9807115at2"/>
<evidence type="ECO:0000256" key="1">
    <source>
        <dbReference type="ARBA" id="ARBA00004651"/>
    </source>
</evidence>
<evidence type="ECO:0000256" key="9">
    <source>
        <dbReference type="ARBA" id="ARBA00037998"/>
    </source>
</evidence>
<dbReference type="GO" id="GO:0042941">
    <property type="term" value="P:D-alanine transmembrane transport"/>
    <property type="evidence" value="ECO:0007669"/>
    <property type="project" value="TreeGrafter"/>
</dbReference>
<feature type="transmembrane region" description="Helical" evidence="10">
    <location>
        <begin position="51"/>
        <end position="79"/>
    </location>
</feature>
<name>A0A1G7PVT2_9PROT</name>
<dbReference type="PANTHER" id="PTHR11795:SF371">
    <property type="entry name" value="HIGH-AFFINITY BRANCHED-CHAIN AMINO ACID TRANSPORT SYSTEM PERMEASE PROTEIN LIVH"/>
    <property type="match status" value="1"/>
</dbReference>
<feature type="transmembrane region" description="Helical" evidence="10">
    <location>
        <begin position="25"/>
        <end position="45"/>
    </location>
</feature>
<evidence type="ECO:0000313" key="11">
    <source>
        <dbReference type="EMBL" id="SDF90345.1"/>
    </source>
</evidence>
<feature type="transmembrane region" description="Helical" evidence="10">
    <location>
        <begin position="86"/>
        <end position="104"/>
    </location>
</feature>
<dbReference type="CDD" id="cd06582">
    <property type="entry name" value="TM_PBP1_LivH_like"/>
    <property type="match status" value="1"/>
</dbReference>
<dbReference type="GO" id="GO:0015808">
    <property type="term" value="P:L-alanine transport"/>
    <property type="evidence" value="ECO:0007669"/>
    <property type="project" value="TreeGrafter"/>
</dbReference>
<sequence>MAVAQDQADIRLSERIRAAVQTRKMLWGTLIALFAIWIVISLASGVSSGRIISLIAWGIMLGGVIGLGSIGLTLTYGVLKFPNFSHGALVSLGAYLAFAVVDLLPNTARIGPFSFGWEFVLGILVGAPIVGVVCLAIDRVMYRPLRTSNASLVLFAMASLAMAFFLRSIIYMIWSGDFRFYYPGRSAPALDLPLGIRVQADQLFILLLAAVLVAAVYLLLEYTKMGKAMRATANNPELARVRGINTERVIASTWMMAGALATAGGAMYGLSSQLRPEMGFWLLLPMFAAVIMGSIGNPRGALVGALIIGVATQLSTSLISPAYGPAVAFVLLIITIVIRPQGLLGAPGE</sequence>
<evidence type="ECO:0000256" key="3">
    <source>
        <dbReference type="ARBA" id="ARBA00022475"/>
    </source>
</evidence>
<dbReference type="GO" id="GO:0005886">
    <property type="term" value="C:plasma membrane"/>
    <property type="evidence" value="ECO:0007669"/>
    <property type="project" value="UniProtKB-SubCell"/>
</dbReference>
<dbReference type="InterPro" id="IPR001851">
    <property type="entry name" value="ABC_transp_permease"/>
</dbReference>
<feature type="transmembrane region" description="Helical" evidence="10">
    <location>
        <begin position="278"/>
        <end position="295"/>
    </location>
</feature>
<evidence type="ECO:0000256" key="2">
    <source>
        <dbReference type="ARBA" id="ARBA00022448"/>
    </source>
</evidence>
<feature type="transmembrane region" description="Helical" evidence="10">
    <location>
        <begin position="249"/>
        <end position="272"/>
    </location>
</feature>
<keyword evidence="3" id="KW-1003">Cell membrane</keyword>
<feature type="transmembrane region" description="Helical" evidence="10">
    <location>
        <begin position="203"/>
        <end position="220"/>
    </location>
</feature>
<protein>
    <submittedName>
        <fullName evidence="11">Branched-chain amino acid transport system permease protein/neutral amino acid transport system permease protein</fullName>
    </submittedName>
</protein>
<dbReference type="InterPro" id="IPR052157">
    <property type="entry name" value="BCAA_transport_permease"/>
</dbReference>
<dbReference type="GO" id="GO:0005304">
    <property type="term" value="F:L-valine transmembrane transporter activity"/>
    <property type="evidence" value="ECO:0007669"/>
    <property type="project" value="TreeGrafter"/>
</dbReference>
<feature type="transmembrane region" description="Helical" evidence="10">
    <location>
        <begin position="149"/>
        <end position="174"/>
    </location>
</feature>
<dbReference type="GO" id="GO:1903806">
    <property type="term" value="P:L-isoleucine import across plasma membrane"/>
    <property type="evidence" value="ECO:0007669"/>
    <property type="project" value="TreeGrafter"/>
</dbReference>
<dbReference type="EMBL" id="FNCE01000003">
    <property type="protein sequence ID" value="SDF90345.1"/>
    <property type="molecule type" value="Genomic_DNA"/>
</dbReference>
<dbReference type="PANTHER" id="PTHR11795">
    <property type="entry name" value="BRANCHED-CHAIN AMINO ACID TRANSPORT SYSTEM PERMEASE PROTEIN LIVH"/>
    <property type="match status" value="1"/>
</dbReference>
<dbReference type="Proteomes" id="UP000199415">
    <property type="component" value="Unassembled WGS sequence"/>
</dbReference>
<dbReference type="AlphaFoldDB" id="A0A1G7PVT2"/>
<evidence type="ECO:0000256" key="4">
    <source>
        <dbReference type="ARBA" id="ARBA00022519"/>
    </source>
</evidence>
<evidence type="ECO:0000256" key="7">
    <source>
        <dbReference type="ARBA" id="ARBA00022989"/>
    </source>
</evidence>
<gene>
    <name evidence="11" type="ORF">SAMN05216241_10394</name>
</gene>
<accession>A0A1G7PVT2</accession>
<organism evidence="11 12">
    <name type="scientific">Limimonas halophila</name>
    <dbReference type="NCBI Taxonomy" id="1082479"/>
    <lineage>
        <taxon>Bacteria</taxon>
        <taxon>Pseudomonadati</taxon>
        <taxon>Pseudomonadota</taxon>
        <taxon>Alphaproteobacteria</taxon>
        <taxon>Rhodospirillales</taxon>
        <taxon>Rhodovibrionaceae</taxon>
        <taxon>Limimonas</taxon>
    </lineage>
</organism>
<keyword evidence="4" id="KW-0997">Cell inner membrane</keyword>
<dbReference type="Pfam" id="PF02653">
    <property type="entry name" value="BPD_transp_2"/>
    <property type="match status" value="1"/>
</dbReference>
<evidence type="ECO:0000256" key="5">
    <source>
        <dbReference type="ARBA" id="ARBA00022692"/>
    </source>
</evidence>
<evidence type="ECO:0000313" key="12">
    <source>
        <dbReference type="Proteomes" id="UP000199415"/>
    </source>
</evidence>
<evidence type="ECO:0000256" key="6">
    <source>
        <dbReference type="ARBA" id="ARBA00022970"/>
    </source>
</evidence>
<dbReference type="RefSeq" id="WP_090019232.1">
    <property type="nucleotide sequence ID" value="NZ_FNCE01000003.1"/>
</dbReference>
<proteinExistence type="inferred from homology"/>
<evidence type="ECO:0000256" key="10">
    <source>
        <dbReference type="SAM" id="Phobius"/>
    </source>
</evidence>